<gene>
    <name evidence="2" type="ORF">F2Q68_00035189</name>
</gene>
<dbReference type="Proteomes" id="UP000712281">
    <property type="component" value="Unassembled WGS sequence"/>
</dbReference>
<feature type="region of interest" description="Disordered" evidence="1">
    <location>
        <begin position="238"/>
        <end position="263"/>
    </location>
</feature>
<dbReference type="PANTHER" id="PTHR33167">
    <property type="entry name" value="TRANSCRIPTION FACTOR, PUTATIVE (DUF863)-RELATED"/>
    <property type="match status" value="1"/>
</dbReference>
<feature type="region of interest" description="Disordered" evidence="1">
    <location>
        <begin position="94"/>
        <end position="118"/>
    </location>
</feature>
<proteinExistence type="predicted"/>
<name>A0A8S9H5G9_BRACR</name>
<protein>
    <submittedName>
        <fullName evidence="2">Uncharacterized protein</fullName>
    </submittedName>
</protein>
<evidence type="ECO:0000313" key="3">
    <source>
        <dbReference type="Proteomes" id="UP000712281"/>
    </source>
</evidence>
<evidence type="ECO:0000256" key="1">
    <source>
        <dbReference type="SAM" id="MobiDB-lite"/>
    </source>
</evidence>
<accession>A0A8S9H5G9</accession>
<feature type="region of interest" description="Disordered" evidence="1">
    <location>
        <begin position="950"/>
        <end position="971"/>
    </location>
</feature>
<feature type="region of interest" description="Disordered" evidence="1">
    <location>
        <begin position="57"/>
        <end position="80"/>
    </location>
</feature>
<feature type="compositionally biased region" description="Basic residues" evidence="1">
    <location>
        <begin position="374"/>
        <end position="385"/>
    </location>
</feature>
<dbReference type="AlphaFoldDB" id="A0A8S9H5G9"/>
<feature type="region of interest" description="Disordered" evidence="1">
    <location>
        <begin position="765"/>
        <end position="788"/>
    </location>
</feature>
<dbReference type="InterPro" id="IPR008581">
    <property type="entry name" value="DUF863_pln"/>
</dbReference>
<dbReference type="EMBL" id="QGKW02001988">
    <property type="protein sequence ID" value="KAF2552370.1"/>
    <property type="molecule type" value="Genomic_DNA"/>
</dbReference>
<dbReference type="PANTHER" id="PTHR33167:SF19">
    <property type="entry name" value="TRANSCRIPTION FACTOR, PUTATIVE (DUF863)-RELATED"/>
    <property type="match status" value="1"/>
</dbReference>
<comment type="caution">
    <text evidence="2">The sequence shown here is derived from an EMBL/GenBank/DDBJ whole genome shotgun (WGS) entry which is preliminary data.</text>
</comment>
<organism evidence="2 3">
    <name type="scientific">Brassica cretica</name>
    <name type="common">Mustard</name>
    <dbReference type="NCBI Taxonomy" id="69181"/>
    <lineage>
        <taxon>Eukaryota</taxon>
        <taxon>Viridiplantae</taxon>
        <taxon>Streptophyta</taxon>
        <taxon>Embryophyta</taxon>
        <taxon>Tracheophyta</taxon>
        <taxon>Spermatophyta</taxon>
        <taxon>Magnoliopsida</taxon>
        <taxon>eudicotyledons</taxon>
        <taxon>Gunneridae</taxon>
        <taxon>Pentapetalae</taxon>
        <taxon>rosids</taxon>
        <taxon>malvids</taxon>
        <taxon>Brassicales</taxon>
        <taxon>Brassicaceae</taxon>
        <taxon>Brassiceae</taxon>
        <taxon>Brassica</taxon>
    </lineage>
</organism>
<dbReference type="Pfam" id="PF05904">
    <property type="entry name" value="DUF863"/>
    <property type="match status" value="3"/>
</dbReference>
<feature type="region of interest" description="Disordered" evidence="1">
    <location>
        <begin position="893"/>
        <end position="927"/>
    </location>
</feature>
<feature type="region of interest" description="Disordered" evidence="1">
    <location>
        <begin position="583"/>
        <end position="603"/>
    </location>
</feature>
<reference evidence="2" key="1">
    <citation type="submission" date="2019-12" db="EMBL/GenBank/DDBJ databases">
        <title>Genome sequencing and annotation of Brassica cretica.</title>
        <authorList>
            <person name="Studholme D.J."/>
            <person name="Sarris P.F."/>
        </authorList>
    </citation>
    <scope>NUCLEOTIDE SEQUENCE</scope>
    <source>
        <strain evidence="2">PFS-001/15</strain>
        <tissue evidence="2">Leaf</tissue>
    </source>
</reference>
<feature type="compositionally biased region" description="Basic residues" evidence="1">
    <location>
        <begin position="901"/>
        <end position="912"/>
    </location>
</feature>
<feature type="region of interest" description="Disordered" evidence="1">
    <location>
        <begin position="366"/>
        <end position="402"/>
    </location>
</feature>
<evidence type="ECO:0000313" key="2">
    <source>
        <dbReference type="EMBL" id="KAF2552370.1"/>
    </source>
</evidence>
<sequence>MNFVAHARTDSSFEMRSPVSNGIYHGFSSGSKEAALNFHSAGFKPNGSVGEVVKNQSLESLQGPKKQERSAGLPWLKPKPPYRSEVSNGFLDLNASTNQSINGTDTEDGLNSISPQKSLRSSASCSYNANVGRVEMINPHSRKIIGCPIFEKPTIFKEEVNHLVKRDLDINLPCDASVSADQHGTKAFRVGKEEGNKAGNFRHYIDLNSCASEDDEDSALHSSLRVKTKGIICIDLEAPPTLESEEEDRESEKSNEETWGLMKGQDGNSLDELIKEAAQAIVAISLSGHKRLPDDAASSSTDAAGKSPLSWFADIITSQGDELERKADHEGYSSGEIDYFEAMTLNLHPTKEEDYMPEPLVPENLIFEGTGSNRPRRGQARRGRPKRDFQRDTLPGLPSLSRHEVNEDIQLFGHSRSTQRDQLHLPSHTAQALSNNGFQPQSYPTTDHNKVIFSEEGAYRELVEVRSKNPQASHDSYVESSVASNTPRLHNDYRHDLVRPWSHWSSSWENPRSSSHQKSYPVQTNPYMNFVAHARTDSSFEMRSPVSNGIYHGFSSGSKEAALNFPSAGFRPNGSVGEVVKNQSLESLQGPKKQERSAGLPWLKHKPLNRSEISNGFLDLNASTNQSIDGTDTGDGLNSISPQKSLRSSASCSYNANVGRVEMINPHSRKIIGCPIFEKPTIFKEEVNHLVKRDLDINLPCDALVSADQHGTKAFRVGKEEGNKAGNFRHYIDLNSCACEDDEDSALHSSLRVKTKEIICIDLEAPPTLESEEEDRESDKSNEETWGLMKGQDGNSLDELIKEAAQAIVAISLAGHQRLPDDAASSSTDAAGKSPLSWFADIITSQGDELERKADHEGYSSGEIDYFEAMTLNLHPTKEEDYMPEPLVPENLIFEGTGSNRPRRGQARRGRPKRDFQRDTLPGLPSLSRHEVNEDIQLFGGLMKSREYTSGVAARRNSKRKRVSHVTTKSF</sequence>